<reference evidence="3 4" key="1">
    <citation type="submission" date="2023-07" db="EMBL/GenBank/DDBJ databases">
        <title>Sequencing the genomes of 1000 actinobacteria strains.</title>
        <authorList>
            <person name="Klenk H.-P."/>
        </authorList>
    </citation>
    <scope>NUCLEOTIDE SEQUENCE [LARGE SCALE GENOMIC DNA]</scope>
    <source>
        <strain evidence="3 4">DSM 44388</strain>
    </source>
</reference>
<feature type="region of interest" description="Disordered" evidence="1">
    <location>
        <begin position="18"/>
        <end position="41"/>
    </location>
</feature>
<name>A0ABT9P7B0_9ACTN</name>
<evidence type="ECO:0000313" key="4">
    <source>
        <dbReference type="Proteomes" id="UP001235712"/>
    </source>
</evidence>
<protein>
    <submittedName>
        <fullName evidence="3">Nitrogen fixation NifU-like protein</fullName>
    </submittedName>
</protein>
<evidence type="ECO:0000256" key="1">
    <source>
        <dbReference type="SAM" id="MobiDB-lite"/>
    </source>
</evidence>
<organism evidence="3 4">
    <name type="scientific">Kineosporia succinea</name>
    <dbReference type="NCBI Taxonomy" id="84632"/>
    <lineage>
        <taxon>Bacteria</taxon>
        <taxon>Bacillati</taxon>
        <taxon>Actinomycetota</taxon>
        <taxon>Actinomycetes</taxon>
        <taxon>Kineosporiales</taxon>
        <taxon>Kineosporiaceae</taxon>
        <taxon>Kineosporia</taxon>
    </lineage>
</organism>
<dbReference type="EMBL" id="JAUSQZ010000001">
    <property type="protein sequence ID" value="MDP9828576.1"/>
    <property type="molecule type" value="Genomic_DNA"/>
</dbReference>
<dbReference type="SUPFAM" id="SSF82649">
    <property type="entry name" value="SufE/NifU"/>
    <property type="match status" value="1"/>
</dbReference>
<sequence>MSSLEALYQQVILDHSKEKHGRAELTGDADPASGTARSHQYNPLCGDEVTVQITLGDHDVRVVEWTGDGCSISQAATSVMHDLITGKPVDEARAILADYRTMLRSRGEGEPDEEVLGDAVAFAGVSRHANRVKCAILGWTAFEDALLRIEAARPTAKDNS</sequence>
<dbReference type="InterPro" id="IPR002871">
    <property type="entry name" value="NIF_FeS_clus_asmbl_NifU_N"/>
</dbReference>
<feature type="domain" description="NIF system FeS cluster assembly NifU N-terminal" evidence="2">
    <location>
        <begin position="8"/>
        <end position="134"/>
    </location>
</feature>
<dbReference type="Gene3D" id="3.90.1010.10">
    <property type="match status" value="1"/>
</dbReference>
<keyword evidence="4" id="KW-1185">Reference proteome</keyword>
<dbReference type="PANTHER" id="PTHR10093">
    <property type="entry name" value="IRON-SULFUR CLUSTER ASSEMBLY ENZYME NIFU HOMOLOG"/>
    <property type="match status" value="1"/>
</dbReference>
<accession>A0ABT9P7B0</accession>
<comment type="caution">
    <text evidence="3">The sequence shown here is derived from an EMBL/GenBank/DDBJ whole genome shotgun (WGS) entry which is preliminary data.</text>
</comment>
<evidence type="ECO:0000313" key="3">
    <source>
        <dbReference type="EMBL" id="MDP9828576.1"/>
    </source>
</evidence>
<proteinExistence type="predicted"/>
<dbReference type="Proteomes" id="UP001235712">
    <property type="component" value="Unassembled WGS sequence"/>
</dbReference>
<dbReference type="RefSeq" id="WP_307245896.1">
    <property type="nucleotide sequence ID" value="NZ_JAUSQZ010000001.1"/>
</dbReference>
<evidence type="ECO:0000259" key="2">
    <source>
        <dbReference type="Pfam" id="PF01592"/>
    </source>
</evidence>
<dbReference type="CDD" id="cd06664">
    <property type="entry name" value="IscU_like"/>
    <property type="match status" value="1"/>
</dbReference>
<gene>
    <name evidence="3" type="ORF">J2S57_004325</name>
</gene>
<dbReference type="Pfam" id="PF01592">
    <property type="entry name" value="NifU_N"/>
    <property type="match status" value="1"/>
</dbReference>
<dbReference type="NCBIfam" id="TIGR01994">
    <property type="entry name" value="SUF_scaf_2"/>
    <property type="match status" value="1"/>
</dbReference>